<accession>A0A915DHI6</accession>
<reference evidence="2" key="1">
    <citation type="submission" date="2022-11" db="UniProtKB">
        <authorList>
            <consortium name="WormBaseParasite"/>
        </authorList>
    </citation>
    <scope>IDENTIFICATION</scope>
</reference>
<dbReference type="Proteomes" id="UP000887574">
    <property type="component" value="Unplaced"/>
</dbReference>
<protein>
    <submittedName>
        <fullName evidence="2">Uncharacterized protein</fullName>
    </submittedName>
</protein>
<dbReference type="WBParaSite" id="jg19517">
    <property type="protein sequence ID" value="jg19517"/>
    <property type="gene ID" value="jg19517"/>
</dbReference>
<sequence length="448" mass="49969">MQRLSKSIKWIASIGSKKEVPKVFADKMVQVEFPKADELSILPDNQLSSYVPPFSTGPVPSVPKHMDQSNKEQIFANVKQNTKVMFGEFKRERANLMAYPVAPPCEPTFSKLSWPEKDTHSRQMSVPSRFYPPVSSSNNFKKPAVINNAKELPKQTHQSNKEQSFVSVKRKTKVPFDKLRGQWENLMASSSSTTQTVSFPSQCGMRSGQVSAPSGFYPPVSSSNNSKKPAVINNAKELPKQMHQSNKEQSFVSVKRKTKVPFDKLRGQWANLMASSSTTQTVSFPSQPDMGTQSGQVSAPLRFHPPVSSSSNNFKKPAVINSAKEVTRRMGQSNKKRRFLNVKQMTKIPFNELRGQWKNLMASSSTTQTVSFPSQPDMGTQSGQVSAPLRFHPPVSSSSNNFKKPAVINNAKSVPRRIGQINKERSFVNVKQVTEIPFDELKVEGEIS</sequence>
<evidence type="ECO:0000313" key="2">
    <source>
        <dbReference type="WBParaSite" id="jg19517"/>
    </source>
</evidence>
<keyword evidence="1" id="KW-1185">Reference proteome</keyword>
<organism evidence="1 2">
    <name type="scientific">Ditylenchus dipsaci</name>
    <dbReference type="NCBI Taxonomy" id="166011"/>
    <lineage>
        <taxon>Eukaryota</taxon>
        <taxon>Metazoa</taxon>
        <taxon>Ecdysozoa</taxon>
        <taxon>Nematoda</taxon>
        <taxon>Chromadorea</taxon>
        <taxon>Rhabditida</taxon>
        <taxon>Tylenchina</taxon>
        <taxon>Tylenchomorpha</taxon>
        <taxon>Sphaerularioidea</taxon>
        <taxon>Anguinidae</taxon>
        <taxon>Anguininae</taxon>
        <taxon>Ditylenchus</taxon>
    </lineage>
</organism>
<name>A0A915DHI6_9BILA</name>
<dbReference type="AlphaFoldDB" id="A0A915DHI6"/>
<proteinExistence type="predicted"/>
<evidence type="ECO:0000313" key="1">
    <source>
        <dbReference type="Proteomes" id="UP000887574"/>
    </source>
</evidence>